<dbReference type="InterPro" id="IPR050687">
    <property type="entry name" value="Dynein_IC"/>
</dbReference>
<dbReference type="GO" id="GO:0045504">
    <property type="term" value="F:dynein heavy chain binding"/>
    <property type="evidence" value="ECO:0007669"/>
    <property type="project" value="TreeGrafter"/>
</dbReference>
<keyword evidence="2" id="KW-0963">Cytoplasm</keyword>
<name>A0AAV1FJH3_XYRNO</name>
<gene>
    <name evidence="6" type="ORF">XNOV1_A001525</name>
</gene>
<dbReference type="GO" id="GO:0045503">
    <property type="term" value="F:dynein light chain binding"/>
    <property type="evidence" value="ECO:0007669"/>
    <property type="project" value="TreeGrafter"/>
</dbReference>
<dbReference type="InterPro" id="IPR015943">
    <property type="entry name" value="WD40/YVTN_repeat-like_dom_sf"/>
</dbReference>
<feature type="compositionally biased region" description="Basic and acidic residues" evidence="5">
    <location>
        <begin position="809"/>
        <end position="827"/>
    </location>
</feature>
<comment type="subcellular location">
    <subcellularLocation>
        <location evidence="1">Cytoplasm</location>
    </subcellularLocation>
</comment>
<evidence type="ECO:0000313" key="6">
    <source>
        <dbReference type="EMBL" id="CAJ1061091.1"/>
    </source>
</evidence>
<dbReference type="GO" id="GO:0036159">
    <property type="term" value="P:inner dynein arm assembly"/>
    <property type="evidence" value="ECO:0007669"/>
    <property type="project" value="TreeGrafter"/>
</dbReference>
<reference evidence="6" key="1">
    <citation type="submission" date="2023-08" db="EMBL/GenBank/DDBJ databases">
        <authorList>
            <person name="Alioto T."/>
            <person name="Alioto T."/>
            <person name="Gomez Garrido J."/>
        </authorList>
    </citation>
    <scope>NUCLEOTIDE SEQUENCE</scope>
</reference>
<evidence type="ECO:0000256" key="5">
    <source>
        <dbReference type="SAM" id="MobiDB-lite"/>
    </source>
</evidence>
<keyword evidence="7" id="KW-1185">Reference proteome</keyword>
<dbReference type="GO" id="GO:0036156">
    <property type="term" value="C:inner dynein arm"/>
    <property type="evidence" value="ECO:0007669"/>
    <property type="project" value="TreeGrafter"/>
</dbReference>
<dbReference type="SMART" id="SM00320">
    <property type="entry name" value="WD40"/>
    <property type="match status" value="3"/>
</dbReference>
<keyword evidence="4" id="KW-0677">Repeat</keyword>
<dbReference type="EMBL" id="OY660870">
    <property type="protein sequence ID" value="CAJ1061091.1"/>
    <property type="molecule type" value="Genomic_DNA"/>
</dbReference>
<organism evidence="6 7">
    <name type="scientific">Xyrichtys novacula</name>
    <name type="common">Pearly razorfish</name>
    <name type="synonym">Hemipteronotus novacula</name>
    <dbReference type="NCBI Taxonomy" id="13765"/>
    <lineage>
        <taxon>Eukaryota</taxon>
        <taxon>Metazoa</taxon>
        <taxon>Chordata</taxon>
        <taxon>Craniata</taxon>
        <taxon>Vertebrata</taxon>
        <taxon>Euteleostomi</taxon>
        <taxon>Actinopterygii</taxon>
        <taxon>Neopterygii</taxon>
        <taxon>Teleostei</taxon>
        <taxon>Neoteleostei</taxon>
        <taxon>Acanthomorphata</taxon>
        <taxon>Eupercaria</taxon>
        <taxon>Labriformes</taxon>
        <taxon>Labridae</taxon>
        <taxon>Xyrichtys</taxon>
    </lineage>
</organism>
<accession>A0AAV1FJH3</accession>
<proteinExistence type="predicted"/>
<protein>
    <submittedName>
        <fullName evidence="6">Dynein axonemal intermediate chain 3 isoform X1</fullName>
    </submittedName>
</protein>
<dbReference type="AlphaFoldDB" id="A0AAV1FJH3"/>
<dbReference type="SUPFAM" id="SSF50978">
    <property type="entry name" value="WD40 repeat-like"/>
    <property type="match status" value="1"/>
</dbReference>
<sequence length="861" mass="97874">MPPKRPKSGKGSSGSKRKSKGKKIESHVPKEEPDDDDPDDIFPMVLTSATQQLFGCRADEDVTGESPYKLLRKDDIVQDMKKRAAVSDFSPVKQTVLDYPEDEILLVFDRDFLYGQSFYLVLTPEAKERILHPPKPETAEAEVIENDAIKTPEPRQWISQGSEQEIENECVKETREKLCIKFSRVRRKFGAPVCFSDHNADFIECPSYKDSRFSIKQMQRDCGLQAVPTLQSSSAQTQRKVLRNIHTQYTPRELSDEDKENIHQSESLRNFLKTVTPRVLHALQQAEIMDEFTDDRKALSSAAKDDDSNEQVYEDLMLVRVLANRAYTKDKTIRCINWHPTIQGVIAVALTERRETQLNESTDLTVKQHFILFYSCKNSTTLLLLEGPDGIFAFDFSPSDPNIIVGGCANGQVVLWDISAYVTYLQGTQPGGKKSSVNTDTFASDDKDKKTPVVRFCAASSGESVQEAPITDVQWLPPTFEVTKTGEAVENKNKISVQFVTCSPCAIMFWDVRVSKQWSSWASGKKHTTAHSVSETFKHLGRWWKPLFKITPPMINTRRDYSPLKFSLEHYTCTDDNTAGTTDDPADGESSEVVPDYSQLRTRSAQTLKPLEDVNTRMYVGTQEGVVVYTDWKQDNKESGHLHNAKSLHHGVVNTVQRSPFYKDTILTIEDWNFAIWKEGVTDGPIFTSPTSETAYTAGCCSPSRSTDFFIGNEDGSIEVWDLLKKTKEPVQVYKHVIKARITCIKSWSATTSKHYYLAVSDDVAAVFVFRLPKSLYKKESLGLEKFFELEEDRLKDFQRRVAKMKKEADELRKKGETNKQIKTPEEQKEEEIEMKEYKEYLTLEENILKGLGLWQAPAEA</sequence>
<dbReference type="PANTHER" id="PTHR12442">
    <property type="entry name" value="DYNEIN INTERMEDIATE CHAIN"/>
    <property type="match status" value="1"/>
</dbReference>
<evidence type="ECO:0000256" key="2">
    <source>
        <dbReference type="ARBA" id="ARBA00022490"/>
    </source>
</evidence>
<dbReference type="PANTHER" id="PTHR12442:SF5">
    <property type="entry name" value="DYNEIN AXONEMAL INTERMEDIATE CHAIN 3"/>
    <property type="match status" value="1"/>
</dbReference>
<feature type="compositionally biased region" description="Basic and acidic residues" evidence="5">
    <location>
        <begin position="22"/>
        <end position="31"/>
    </location>
</feature>
<dbReference type="GO" id="GO:0060294">
    <property type="term" value="P:cilium movement involved in cell motility"/>
    <property type="evidence" value="ECO:0007669"/>
    <property type="project" value="TreeGrafter"/>
</dbReference>
<evidence type="ECO:0000256" key="1">
    <source>
        <dbReference type="ARBA" id="ARBA00004496"/>
    </source>
</evidence>
<dbReference type="InterPro" id="IPR036322">
    <property type="entry name" value="WD40_repeat_dom_sf"/>
</dbReference>
<dbReference type="Proteomes" id="UP001178508">
    <property type="component" value="Chromosome 7"/>
</dbReference>
<feature type="region of interest" description="Disordered" evidence="5">
    <location>
        <begin position="809"/>
        <end position="831"/>
    </location>
</feature>
<dbReference type="InterPro" id="IPR001680">
    <property type="entry name" value="WD40_rpt"/>
</dbReference>
<feature type="region of interest" description="Disordered" evidence="5">
    <location>
        <begin position="1"/>
        <end position="41"/>
    </location>
</feature>
<dbReference type="Gene3D" id="2.130.10.10">
    <property type="entry name" value="YVTN repeat-like/Quinoprotein amine dehydrogenase"/>
    <property type="match status" value="2"/>
</dbReference>
<evidence type="ECO:0000313" key="7">
    <source>
        <dbReference type="Proteomes" id="UP001178508"/>
    </source>
</evidence>
<evidence type="ECO:0000256" key="3">
    <source>
        <dbReference type="ARBA" id="ARBA00022574"/>
    </source>
</evidence>
<evidence type="ECO:0000256" key="4">
    <source>
        <dbReference type="ARBA" id="ARBA00022737"/>
    </source>
</evidence>
<keyword evidence="3" id="KW-0853">WD repeat</keyword>